<reference evidence="1" key="2">
    <citation type="submission" date="2022-01" db="EMBL/GenBank/DDBJ databases">
        <authorList>
            <person name="Yamashiro T."/>
            <person name="Shiraishi A."/>
            <person name="Satake H."/>
            <person name="Nakayama K."/>
        </authorList>
    </citation>
    <scope>NUCLEOTIDE SEQUENCE</scope>
</reference>
<evidence type="ECO:0000313" key="1">
    <source>
        <dbReference type="EMBL" id="GJT63335.1"/>
    </source>
</evidence>
<accession>A0ABQ5FIZ5</accession>
<protein>
    <submittedName>
        <fullName evidence="1">Uncharacterized protein</fullName>
    </submittedName>
</protein>
<sequence>MEITAVTLVEEQMSLWKVYEQPKTVAKLIGRVEKSYNLKWVEMKVFDSCSLETSSMVSFLESLVSKHTLVGLLTSASASLEQSFKLVIALAVEEMGEVRVMTKGFGDLVAKLGDKVVMEVLVRCWSDGDVVVRSW</sequence>
<organism evidence="1 2">
    <name type="scientific">Tanacetum coccineum</name>
    <dbReference type="NCBI Taxonomy" id="301880"/>
    <lineage>
        <taxon>Eukaryota</taxon>
        <taxon>Viridiplantae</taxon>
        <taxon>Streptophyta</taxon>
        <taxon>Embryophyta</taxon>
        <taxon>Tracheophyta</taxon>
        <taxon>Spermatophyta</taxon>
        <taxon>Magnoliopsida</taxon>
        <taxon>eudicotyledons</taxon>
        <taxon>Gunneridae</taxon>
        <taxon>Pentapetalae</taxon>
        <taxon>asterids</taxon>
        <taxon>campanulids</taxon>
        <taxon>Asterales</taxon>
        <taxon>Asteraceae</taxon>
        <taxon>Asteroideae</taxon>
        <taxon>Anthemideae</taxon>
        <taxon>Anthemidinae</taxon>
        <taxon>Tanacetum</taxon>
    </lineage>
</organism>
<evidence type="ECO:0000313" key="2">
    <source>
        <dbReference type="Proteomes" id="UP001151760"/>
    </source>
</evidence>
<name>A0ABQ5FIZ5_9ASTR</name>
<proteinExistence type="predicted"/>
<comment type="caution">
    <text evidence="1">The sequence shown here is derived from an EMBL/GenBank/DDBJ whole genome shotgun (WGS) entry which is preliminary data.</text>
</comment>
<keyword evidence="2" id="KW-1185">Reference proteome</keyword>
<gene>
    <name evidence="1" type="ORF">Tco_1006868</name>
</gene>
<dbReference type="EMBL" id="BQNB010017452">
    <property type="protein sequence ID" value="GJT63335.1"/>
    <property type="molecule type" value="Genomic_DNA"/>
</dbReference>
<reference evidence="1" key="1">
    <citation type="journal article" date="2022" name="Int. J. Mol. Sci.">
        <title>Draft Genome of Tanacetum Coccineum: Genomic Comparison of Closely Related Tanacetum-Family Plants.</title>
        <authorList>
            <person name="Yamashiro T."/>
            <person name="Shiraishi A."/>
            <person name="Nakayama K."/>
            <person name="Satake H."/>
        </authorList>
    </citation>
    <scope>NUCLEOTIDE SEQUENCE</scope>
</reference>
<dbReference type="Proteomes" id="UP001151760">
    <property type="component" value="Unassembled WGS sequence"/>
</dbReference>